<dbReference type="EMBL" id="AM920427">
    <property type="protein sequence ID" value="CAP79910.1"/>
    <property type="molecule type" value="Genomic_DNA"/>
</dbReference>
<evidence type="ECO:0000313" key="2">
    <source>
        <dbReference type="Proteomes" id="UP000000724"/>
    </source>
</evidence>
<dbReference type="BioCyc" id="PCHR:PC12G02830-MONOMER"/>
<dbReference type="Proteomes" id="UP000000724">
    <property type="component" value="Contig Pc00c12"/>
</dbReference>
<dbReference type="InterPro" id="IPR022190">
    <property type="entry name" value="DUF3716"/>
</dbReference>
<reference evidence="1 2" key="1">
    <citation type="journal article" date="2008" name="Nat. Biotechnol.">
        <title>Genome sequencing and analysis of the filamentous fungus Penicillium chrysogenum.</title>
        <authorList>
            <person name="van den Berg M.A."/>
            <person name="Albang R."/>
            <person name="Albermann K."/>
            <person name="Badger J.H."/>
            <person name="Daran J.-M."/>
            <person name="Driessen A.J.M."/>
            <person name="Garcia-Estrada C."/>
            <person name="Fedorova N.D."/>
            <person name="Harris D.M."/>
            <person name="Heijne W.H.M."/>
            <person name="Joardar V.S."/>
            <person name="Kiel J.A.K.W."/>
            <person name="Kovalchuk A."/>
            <person name="Martin J.F."/>
            <person name="Nierman W.C."/>
            <person name="Nijland J.G."/>
            <person name="Pronk J.T."/>
            <person name="Roubos J.A."/>
            <person name="van der Klei I.J."/>
            <person name="van Peij N.N.M.E."/>
            <person name="Veenhuis M."/>
            <person name="von Doehren H."/>
            <person name="Wagner C."/>
            <person name="Wortman J.R."/>
            <person name="Bovenberg R.A.L."/>
        </authorList>
    </citation>
    <scope>NUCLEOTIDE SEQUENCE [LARGE SCALE GENOMIC DNA]</scope>
    <source>
        <strain evidence="2">ATCC 28089 / DSM 1075 / NRRL 1951 / Wisconsin 54-1255</strain>
    </source>
</reference>
<sequence>MNSEERACYCSVSFIHIQPPHIPLHVVPQHSHSVLSQSSMESPAEAYPVPVVGEDEDQPGFWAHSALNNPWPRGRRVRERPGTLLHTLQTAPLRREPGLRTLKNGEDFYYTIGTKTANIEALLVQSVGERIDIREACDFCQLSQGPFTSCVIAAGLRHLLLTCANCHWGSKGKQCSFITQPPIAHTAIPQTATPEMPDMSEMPKTLKELDETLAKEILARDSVMALLHDHDRRIEELVATKAIMQASEQEHC</sequence>
<accession>B6H0C4</accession>
<organism evidence="1 2">
    <name type="scientific">Penicillium rubens (strain ATCC 28089 / DSM 1075 / NRRL 1951 / Wisconsin 54-1255)</name>
    <name type="common">Penicillium chrysogenum</name>
    <dbReference type="NCBI Taxonomy" id="500485"/>
    <lineage>
        <taxon>Eukaryota</taxon>
        <taxon>Fungi</taxon>
        <taxon>Dikarya</taxon>
        <taxon>Ascomycota</taxon>
        <taxon>Pezizomycotina</taxon>
        <taxon>Eurotiomycetes</taxon>
        <taxon>Eurotiomycetidae</taxon>
        <taxon>Eurotiales</taxon>
        <taxon>Aspergillaceae</taxon>
        <taxon>Penicillium</taxon>
        <taxon>Penicillium chrysogenum species complex</taxon>
    </lineage>
</organism>
<dbReference type="STRING" id="500485.B6H0C4"/>
<evidence type="ECO:0000313" key="1">
    <source>
        <dbReference type="EMBL" id="CAP79910.1"/>
    </source>
</evidence>
<dbReference type="OrthoDB" id="4369725at2759"/>
<keyword evidence="2" id="KW-1185">Reference proteome</keyword>
<dbReference type="Pfam" id="PF12511">
    <property type="entry name" value="DUF3716"/>
    <property type="match status" value="1"/>
</dbReference>
<dbReference type="AlphaFoldDB" id="B6H0C4"/>
<dbReference type="VEuPathDB" id="FungiDB:PCH_Pc12g02830"/>
<gene>
    <name evidence="1" type="ORF">Pc12g02830</name>
    <name evidence="1" type="ORF">PCH_Pc12g02830</name>
</gene>
<name>B6H0C4_PENRW</name>
<dbReference type="OMA" id="ECANCHW"/>
<proteinExistence type="predicted"/>
<dbReference type="HOGENOM" id="CLU_1103102_0_0_1"/>
<protein>
    <submittedName>
        <fullName evidence="1">Pc12g02830 protein</fullName>
    </submittedName>
</protein>